<dbReference type="Proteomes" id="UP000196778">
    <property type="component" value="Unassembled WGS sequence"/>
</dbReference>
<dbReference type="PANTHER" id="PTHR11061">
    <property type="entry name" value="RNA M5U METHYLTRANSFERASE"/>
    <property type="match status" value="1"/>
</dbReference>
<dbReference type="GO" id="GO:0070475">
    <property type="term" value="P:rRNA base methylation"/>
    <property type="evidence" value="ECO:0007669"/>
    <property type="project" value="TreeGrafter"/>
</dbReference>
<feature type="binding site" evidence="4">
    <location>
        <position position="288"/>
    </location>
    <ligand>
        <name>S-adenosyl-L-methionine</name>
        <dbReference type="ChEBI" id="CHEBI:59789"/>
    </ligand>
</feature>
<keyword evidence="3 4" id="KW-0949">S-adenosyl-L-methionine</keyword>
<keyword evidence="2 4" id="KW-0808">Transferase</keyword>
<dbReference type="EC" id="2.1.1.-" evidence="6"/>
<dbReference type="PANTHER" id="PTHR11061:SF30">
    <property type="entry name" value="TRNA (URACIL(54)-C(5))-METHYLTRANSFERASE"/>
    <property type="match status" value="1"/>
</dbReference>
<feature type="active site" description="Nucleophile" evidence="4">
    <location>
        <position position="392"/>
    </location>
</feature>
<dbReference type="SUPFAM" id="SSF50249">
    <property type="entry name" value="Nucleic acid-binding proteins"/>
    <property type="match status" value="1"/>
</dbReference>
<dbReference type="InterPro" id="IPR002792">
    <property type="entry name" value="TRAM_dom"/>
</dbReference>
<evidence type="ECO:0000259" key="5">
    <source>
        <dbReference type="PROSITE" id="PS50926"/>
    </source>
</evidence>
<name>A0A1R4K088_9MICO</name>
<feature type="binding site" evidence="4">
    <location>
        <position position="365"/>
    </location>
    <ligand>
        <name>S-adenosyl-L-methionine</name>
        <dbReference type="ChEBI" id="CHEBI:59789"/>
    </ligand>
</feature>
<dbReference type="Pfam" id="PF05958">
    <property type="entry name" value="tRNA_U5-meth_tr"/>
    <property type="match status" value="1"/>
</dbReference>
<feature type="domain" description="TRAM" evidence="5">
    <location>
        <begin position="19"/>
        <end position="81"/>
    </location>
</feature>
<organism evidence="6 7">
    <name type="scientific">Mycetocola reblochoni REB411</name>
    <dbReference type="NCBI Taxonomy" id="1255698"/>
    <lineage>
        <taxon>Bacteria</taxon>
        <taxon>Bacillati</taxon>
        <taxon>Actinomycetota</taxon>
        <taxon>Actinomycetes</taxon>
        <taxon>Micrococcales</taxon>
        <taxon>Microbacteriaceae</taxon>
        <taxon>Mycetocola</taxon>
    </lineage>
</organism>
<keyword evidence="1 4" id="KW-0489">Methyltransferase</keyword>
<evidence type="ECO:0000256" key="4">
    <source>
        <dbReference type="PROSITE-ProRule" id="PRU01024"/>
    </source>
</evidence>
<dbReference type="InterPro" id="IPR012340">
    <property type="entry name" value="NA-bd_OB-fold"/>
</dbReference>
<dbReference type="SUPFAM" id="SSF53335">
    <property type="entry name" value="S-adenosyl-L-methionine-dependent methyltransferases"/>
    <property type="match status" value="1"/>
</dbReference>
<dbReference type="Gene3D" id="2.40.50.140">
    <property type="entry name" value="Nucleic acid-binding proteins"/>
    <property type="match status" value="1"/>
</dbReference>
<proteinExistence type="inferred from homology"/>
<evidence type="ECO:0000313" key="6">
    <source>
        <dbReference type="EMBL" id="SJN37659.1"/>
    </source>
</evidence>
<dbReference type="GO" id="GO:0070041">
    <property type="term" value="F:rRNA (uridine-C5-)-methyltransferase activity"/>
    <property type="evidence" value="ECO:0007669"/>
    <property type="project" value="TreeGrafter"/>
</dbReference>
<gene>
    <name evidence="6" type="ORF">FM119_10530</name>
</gene>
<dbReference type="PROSITE" id="PS51687">
    <property type="entry name" value="SAM_MT_RNA_M5U"/>
    <property type="match status" value="1"/>
</dbReference>
<feature type="binding site" evidence="4">
    <location>
        <position position="312"/>
    </location>
    <ligand>
        <name>S-adenosyl-L-methionine</name>
        <dbReference type="ChEBI" id="CHEBI:59789"/>
    </ligand>
</feature>
<dbReference type="PROSITE" id="PS50926">
    <property type="entry name" value="TRAM"/>
    <property type="match status" value="1"/>
</dbReference>
<dbReference type="InterPro" id="IPR010280">
    <property type="entry name" value="U5_MeTrfase_fam"/>
</dbReference>
<reference evidence="7" key="1">
    <citation type="submission" date="2017-02" db="EMBL/GenBank/DDBJ databases">
        <authorList>
            <person name="Dridi B."/>
        </authorList>
    </citation>
    <scope>NUCLEOTIDE SEQUENCE [LARGE SCALE GENOMIC DNA]</scope>
    <source>
        <strain evidence="7">EB411</strain>
    </source>
</reference>
<comment type="similarity">
    <text evidence="4">Belongs to the class I-like SAM-binding methyltransferase superfamily. RNA M5U methyltransferase family.</text>
</comment>
<accession>A0A1R4K088</accession>
<dbReference type="AlphaFoldDB" id="A0A1R4K088"/>
<evidence type="ECO:0000256" key="3">
    <source>
        <dbReference type="ARBA" id="ARBA00022691"/>
    </source>
</evidence>
<protein>
    <submittedName>
        <fullName evidence="6">23S rRNA (Uracil-5-)-methyltransferase RumA</fullName>
        <ecNumber evidence="6">2.1.1.-</ecNumber>
    </submittedName>
</protein>
<keyword evidence="7" id="KW-1185">Reference proteome</keyword>
<sequence>MLSFVEGRMVVGCVPCHARRMDEQHPHEVDLEITGIAHGGVSVARLDGRVVFVTDTLPGERVRARLSDTSKRSFWRADTVEVIEASPHRTAHVWAEAGIDRDPSERAGGAEFGHIALTHQRALKAEVLTDSLARFAGLRRDVEVLGVEDDDATDGTGWRTRVRAHVDADGVVGPFASRSHRVIPVAGYPLAVPAAAALIPSRLAPGTAEWVDVVAPSAGEPVVLTGSGRTPHGGAGIVERVGDREFRLDASGFWQVHRNAAAVLSSAVASAVASDGRFDPAAANHDLYGGVGLLAAALAGVGGASTRVTSVESSATATEFASENLADWIGARAETARVDRYLDGLARTASPRERERLRAATIVLDPPRQGAGAAVVDRLLELRPQTLVYVACDPVALSRDLGRLLAGGYELGGLTGYDLFPHTHHVEAVAVLHRG</sequence>
<dbReference type="Gene3D" id="3.40.50.150">
    <property type="entry name" value="Vaccinia Virus protein VP39"/>
    <property type="match status" value="1"/>
</dbReference>
<dbReference type="EMBL" id="FUKR01000058">
    <property type="protein sequence ID" value="SJN37659.1"/>
    <property type="molecule type" value="Genomic_DNA"/>
</dbReference>
<evidence type="ECO:0000256" key="1">
    <source>
        <dbReference type="ARBA" id="ARBA00022603"/>
    </source>
</evidence>
<dbReference type="InterPro" id="IPR029063">
    <property type="entry name" value="SAM-dependent_MTases_sf"/>
</dbReference>
<evidence type="ECO:0000313" key="7">
    <source>
        <dbReference type="Proteomes" id="UP000196778"/>
    </source>
</evidence>
<evidence type="ECO:0000256" key="2">
    <source>
        <dbReference type="ARBA" id="ARBA00022679"/>
    </source>
</evidence>
<feature type="binding site" evidence="4">
    <location>
        <position position="255"/>
    </location>
    <ligand>
        <name>S-adenosyl-L-methionine</name>
        <dbReference type="ChEBI" id="CHEBI:59789"/>
    </ligand>
</feature>